<dbReference type="Gramene" id="OE9A042734T1">
    <property type="protein sequence ID" value="OE9A042734C1"/>
    <property type="gene ID" value="OE9A042734"/>
</dbReference>
<dbReference type="EMBL" id="CACTIH010001963">
    <property type="protein sequence ID" value="CAA2970173.1"/>
    <property type="molecule type" value="Genomic_DNA"/>
</dbReference>
<evidence type="ECO:0000313" key="2">
    <source>
        <dbReference type="Proteomes" id="UP000594638"/>
    </source>
</evidence>
<dbReference type="Proteomes" id="UP000594638">
    <property type="component" value="Unassembled WGS sequence"/>
</dbReference>
<organism evidence="1 2">
    <name type="scientific">Olea europaea subsp. europaea</name>
    <dbReference type="NCBI Taxonomy" id="158383"/>
    <lineage>
        <taxon>Eukaryota</taxon>
        <taxon>Viridiplantae</taxon>
        <taxon>Streptophyta</taxon>
        <taxon>Embryophyta</taxon>
        <taxon>Tracheophyta</taxon>
        <taxon>Spermatophyta</taxon>
        <taxon>Magnoliopsida</taxon>
        <taxon>eudicotyledons</taxon>
        <taxon>Gunneridae</taxon>
        <taxon>Pentapetalae</taxon>
        <taxon>asterids</taxon>
        <taxon>lamiids</taxon>
        <taxon>Lamiales</taxon>
        <taxon>Oleaceae</taxon>
        <taxon>Oleeae</taxon>
        <taxon>Olea</taxon>
    </lineage>
</organism>
<reference evidence="1 2" key="1">
    <citation type="submission" date="2019-12" db="EMBL/GenBank/DDBJ databases">
        <authorList>
            <person name="Alioto T."/>
            <person name="Alioto T."/>
            <person name="Gomez Garrido J."/>
        </authorList>
    </citation>
    <scope>NUCLEOTIDE SEQUENCE [LARGE SCALE GENOMIC DNA]</scope>
</reference>
<name>A0A8S0QLS2_OLEEU</name>
<feature type="non-terminal residue" evidence="1">
    <location>
        <position position="1"/>
    </location>
</feature>
<dbReference type="AlphaFoldDB" id="A0A8S0QLS2"/>
<comment type="caution">
    <text evidence="1">The sequence shown here is derived from an EMBL/GenBank/DDBJ whole genome shotgun (WGS) entry which is preliminary data.</text>
</comment>
<keyword evidence="2" id="KW-1185">Reference proteome</keyword>
<evidence type="ECO:0000313" key="1">
    <source>
        <dbReference type="EMBL" id="CAA2970173.1"/>
    </source>
</evidence>
<accession>A0A8S0QLS2</accession>
<gene>
    <name evidence="1" type="ORF">OLEA9_A042734</name>
</gene>
<sequence>RLIIVSILNTLVPPTSVGDRIKVVAGGIKKKRQITGRKLSGGIDRVSQLLGEI</sequence>
<protein>
    <submittedName>
        <fullName evidence="1">Uncharacterized protein</fullName>
    </submittedName>
</protein>
<proteinExistence type="predicted"/>